<evidence type="ECO:0000313" key="2">
    <source>
        <dbReference type="Proteomes" id="UP001489902"/>
    </source>
</evidence>
<gene>
    <name evidence="1" type="ORF">QYS62_004924</name>
</gene>
<organism evidence="1 2">
    <name type="scientific">Fusarium acuminatum</name>
    <dbReference type="NCBI Taxonomy" id="5515"/>
    <lineage>
        <taxon>Eukaryota</taxon>
        <taxon>Fungi</taxon>
        <taxon>Dikarya</taxon>
        <taxon>Ascomycota</taxon>
        <taxon>Pezizomycotina</taxon>
        <taxon>Sordariomycetes</taxon>
        <taxon>Hypocreomycetidae</taxon>
        <taxon>Hypocreales</taxon>
        <taxon>Nectriaceae</taxon>
        <taxon>Fusarium</taxon>
        <taxon>Fusarium tricinctum species complex</taxon>
    </lineage>
</organism>
<protein>
    <submittedName>
        <fullName evidence="1">Uncharacterized protein</fullName>
    </submittedName>
</protein>
<reference evidence="1 2" key="1">
    <citation type="submission" date="2024-04" db="EMBL/GenBank/DDBJ databases">
        <title>Complete genome sequence of Fusarium acuminatum.</title>
        <authorList>
            <person name="Lan B."/>
        </authorList>
    </citation>
    <scope>NUCLEOTIDE SEQUENCE [LARGE SCALE GENOMIC DNA]</scope>
    <source>
        <strain evidence="1">1A</strain>
    </source>
</reference>
<evidence type="ECO:0000313" key="1">
    <source>
        <dbReference type="EMBL" id="WZH43911.1"/>
    </source>
</evidence>
<sequence>MTQIKSSPQNSCNYQSIAVPSVDLPRVFPNTRMRVAQVDDDCGDDDDSK</sequence>
<keyword evidence="2" id="KW-1185">Reference proteome</keyword>
<name>A0ABZ2WTR9_9HYPO</name>
<dbReference type="Proteomes" id="UP001489902">
    <property type="component" value="Chromosome 2"/>
</dbReference>
<proteinExistence type="predicted"/>
<accession>A0ABZ2WTR9</accession>
<dbReference type="EMBL" id="CP151261">
    <property type="protein sequence ID" value="WZH43911.1"/>
    <property type="molecule type" value="Genomic_DNA"/>
</dbReference>